<dbReference type="Pfam" id="PF05437">
    <property type="entry name" value="AzlD"/>
    <property type="match status" value="1"/>
</dbReference>
<accession>A0A318JDT9</accession>
<gene>
    <name evidence="2" type="ORF">DFR42_102482</name>
</gene>
<keyword evidence="1" id="KW-0472">Membrane</keyword>
<evidence type="ECO:0000313" key="3">
    <source>
        <dbReference type="Proteomes" id="UP000247792"/>
    </source>
</evidence>
<evidence type="ECO:0000313" key="2">
    <source>
        <dbReference type="EMBL" id="PXX45254.1"/>
    </source>
</evidence>
<feature type="transmembrane region" description="Helical" evidence="1">
    <location>
        <begin position="75"/>
        <end position="101"/>
    </location>
</feature>
<protein>
    <submittedName>
        <fullName evidence="2">Branched-subunit amino acid transport protein</fullName>
    </submittedName>
</protein>
<dbReference type="OrthoDB" id="8942869at2"/>
<feature type="transmembrane region" description="Helical" evidence="1">
    <location>
        <begin position="6"/>
        <end position="25"/>
    </location>
</feature>
<name>A0A318JDT9_9BURK</name>
<dbReference type="Proteomes" id="UP000247792">
    <property type="component" value="Unassembled WGS sequence"/>
</dbReference>
<reference evidence="2 3" key="1">
    <citation type="submission" date="2018-05" db="EMBL/GenBank/DDBJ databases">
        <title>Genomic Encyclopedia of Type Strains, Phase IV (KMG-IV): sequencing the most valuable type-strain genomes for metagenomic binning, comparative biology and taxonomic classification.</title>
        <authorList>
            <person name="Goeker M."/>
        </authorList>
    </citation>
    <scope>NUCLEOTIDE SEQUENCE [LARGE SCALE GENOMIC DNA]</scope>
    <source>
        <strain evidence="2 3">DSM 19792</strain>
    </source>
</reference>
<dbReference type="InterPro" id="IPR008407">
    <property type="entry name" value="Brnchd-chn_aa_trnsp_AzlD"/>
</dbReference>
<sequence length="106" mass="11625">MNITLTILGMAVITFLVKALIFILGDRVAFSGNLKKALEFVPVTVLTAIIVPMILSPHGKELELSWRNPQLVAATVAALLCAVTRHQLTTIIVGLTVFFSWQYMLS</sequence>
<proteinExistence type="predicted"/>
<keyword evidence="1" id="KW-1133">Transmembrane helix</keyword>
<comment type="caution">
    <text evidence="2">The sequence shown here is derived from an EMBL/GenBank/DDBJ whole genome shotgun (WGS) entry which is preliminary data.</text>
</comment>
<keyword evidence="1" id="KW-0812">Transmembrane</keyword>
<feature type="transmembrane region" description="Helical" evidence="1">
    <location>
        <begin position="37"/>
        <end position="55"/>
    </location>
</feature>
<keyword evidence="3" id="KW-1185">Reference proteome</keyword>
<organism evidence="2 3">
    <name type="scientific">Undibacterium pigrum</name>
    <dbReference type="NCBI Taxonomy" id="401470"/>
    <lineage>
        <taxon>Bacteria</taxon>
        <taxon>Pseudomonadati</taxon>
        <taxon>Pseudomonadota</taxon>
        <taxon>Betaproteobacteria</taxon>
        <taxon>Burkholderiales</taxon>
        <taxon>Oxalobacteraceae</taxon>
        <taxon>Undibacterium</taxon>
    </lineage>
</organism>
<dbReference type="EMBL" id="QJKB01000002">
    <property type="protein sequence ID" value="PXX45254.1"/>
    <property type="molecule type" value="Genomic_DNA"/>
</dbReference>
<evidence type="ECO:0000256" key="1">
    <source>
        <dbReference type="SAM" id="Phobius"/>
    </source>
</evidence>
<dbReference type="AlphaFoldDB" id="A0A318JDT9"/>
<dbReference type="RefSeq" id="WP_110254704.1">
    <property type="nucleotide sequence ID" value="NZ_QJKB01000002.1"/>
</dbReference>